<accession>A0AAU7BQM0</accession>
<organism evidence="1">
    <name type="scientific">Pontimicrobium sp. SW4</name>
    <dbReference type="NCBI Taxonomy" id="3153519"/>
    <lineage>
        <taxon>Bacteria</taxon>
        <taxon>Pseudomonadati</taxon>
        <taxon>Bacteroidota</taxon>
        <taxon>Flavobacteriia</taxon>
        <taxon>Flavobacteriales</taxon>
        <taxon>Flavobacteriaceae</taxon>
        <taxon>Pontimicrobium</taxon>
    </lineage>
</organism>
<dbReference type="RefSeq" id="WP_347922424.1">
    <property type="nucleotide sequence ID" value="NZ_CP157199.1"/>
</dbReference>
<evidence type="ECO:0000313" key="1">
    <source>
        <dbReference type="EMBL" id="XBG60239.1"/>
    </source>
</evidence>
<name>A0AAU7BQM0_9FLAO</name>
<proteinExistence type="predicted"/>
<sequence length="403" mass="46119">MKNITFITFLLHILCATVYSQEIYSTHVTLKNGISKPSVLSTHPFGVFFSRIQGNFKIHPTKKTQLKINLESGNVWGTQIKTYVPNNIEVRNEVRKHEWHQAQYFFDEETLDTKSYELQIDGVIKGLRLKTSLNLGGKQELNIGLRLFMLSKGKAPFSIITSDRFIENFHEKIAGGSDPFDREVFGYNKALIKYTDRNGNTLELNNNDLFVGGLETSYYYYPNSLVSKTYSMNFGAHLGYNLSSYNNSLDLGLSVNAIKIIHVNDNHYLQIGLGTGILRKELVSFNSNNIDFGTNNYLGNLESIIEYNIISKGNTTHSIGLDYYLQTSLNRRDELEYAIPIRHPNAHKSWGHGVTNLYRNNNYWSLLYSITKKTSLTFYLQQDFEVNNNPDIQTGISYSFTLK</sequence>
<gene>
    <name evidence="1" type="ORF">ABGB03_10270</name>
</gene>
<dbReference type="EMBL" id="CP157199">
    <property type="protein sequence ID" value="XBG60239.1"/>
    <property type="molecule type" value="Genomic_DNA"/>
</dbReference>
<evidence type="ECO:0008006" key="2">
    <source>
        <dbReference type="Google" id="ProtNLM"/>
    </source>
</evidence>
<protein>
    <recommendedName>
        <fullName evidence="2">DUF5723 domain-containing protein</fullName>
    </recommendedName>
</protein>
<dbReference type="AlphaFoldDB" id="A0AAU7BQM0"/>
<reference evidence="1" key="1">
    <citation type="submission" date="2024-05" db="EMBL/GenBank/DDBJ databases">
        <title>Pontimicrobium maritimus sp. nov., isolated form sea water.</title>
        <authorList>
            <person name="Muhammad N."/>
            <person name="Vuong T.Q."/>
            <person name="Han H.L."/>
            <person name="Kim S.-G."/>
        </authorList>
    </citation>
    <scope>NUCLEOTIDE SEQUENCE</scope>
    <source>
        <strain evidence="1">SW4</strain>
    </source>
</reference>